<protein>
    <submittedName>
        <fullName evidence="2">IS3 family transposase</fullName>
    </submittedName>
</protein>
<proteinExistence type="predicted"/>
<sequence length="49" mass="5955">MESFFHSRKTEELYGKAFADDLQLRRILSSYITFYNQQRLHSSLRYLPP</sequence>
<evidence type="ECO:0000313" key="2">
    <source>
        <dbReference type="EMBL" id="RQP21168.1"/>
    </source>
</evidence>
<dbReference type="InterPro" id="IPR001584">
    <property type="entry name" value="Integrase_cat-core"/>
</dbReference>
<accession>A0A3N7HGS0</accession>
<gene>
    <name evidence="2" type="ORF">DZC73_29350</name>
</gene>
<reference evidence="2 3" key="1">
    <citation type="submission" date="2018-08" db="EMBL/GenBank/DDBJ databases">
        <authorList>
            <person name="Khan S.A."/>
            <person name="Jeon C.O."/>
            <person name="Chun B.H."/>
            <person name="Jeong S.E."/>
        </authorList>
    </citation>
    <scope>NUCLEOTIDE SEQUENCE [LARGE SCALE GENOMIC DNA]</scope>
    <source>
        <strain evidence="2 3">S-16</strain>
    </source>
</reference>
<keyword evidence="3" id="KW-1185">Reference proteome</keyword>
<feature type="non-terminal residue" evidence="2">
    <location>
        <position position="49"/>
    </location>
</feature>
<dbReference type="Pfam" id="PF13683">
    <property type="entry name" value="rve_3"/>
    <property type="match status" value="1"/>
</dbReference>
<dbReference type="AlphaFoldDB" id="A0A3N7HGS0"/>
<organism evidence="2 3">
    <name type="scientific">Piscinibacter terrae</name>
    <dbReference type="NCBI Taxonomy" id="2496871"/>
    <lineage>
        <taxon>Bacteria</taxon>
        <taxon>Pseudomonadati</taxon>
        <taxon>Pseudomonadota</taxon>
        <taxon>Betaproteobacteria</taxon>
        <taxon>Burkholderiales</taxon>
        <taxon>Sphaerotilaceae</taxon>
        <taxon>Piscinibacter</taxon>
    </lineage>
</organism>
<comment type="caution">
    <text evidence="2">The sequence shown here is derived from an EMBL/GenBank/DDBJ whole genome shotgun (WGS) entry which is preliminary data.</text>
</comment>
<reference evidence="2 3" key="2">
    <citation type="submission" date="2018-12" db="EMBL/GenBank/DDBJ databases">
        <title>Rhizobacter gummiphilus sp. nov., a rubber-degrading bacterium isolated from the soil of a botanical garden in Japan.</title>
        <authorList>
            <person name="Shunsuke S.S."/>
        </authorList>
    </citation>
    <scope>NUCLEOTIDE SEQUENCE [LARGE SCALE GENOMIC DNA]</scope>
    <source>
        <strain evidence="2 3">S-16</strain>
    </source>
</reference>
<name>A0A3N7HGS0_9BURK</name>
<dbReference type="InterPro" id="IPR012337">
    <property type="entry name" value="RNaseH-like_sf"/>
</dbReference>
<feature type="domain" description="Integrase catalytic" evidence="1">
    <location>
        <begin position="1"/>
        <end position="49"/>
    </location>
</feature>
<evidence type="ECO:0000313" key="3">
    <source>
        <dbReference type="Proteomes" id="UP000267464"/>
    </source>
</evidence>
<dbReference type="GO" id="GO:0015074">
    <property type="term" value="P:DNA integration"/>
    <property type="evidence" value="ECO:0007669"/>
    <property type="project" value="InterPro"/>
</dbReference>
<dbReference type="SUPFAM" id="SSF53098">
    <property type="entry name" value="Ribonuclease H-like"/>
    <property type="match status" value="1"/>
</dbReference>
<dbReference type="EMBL" id="QUSW01000016">
    <property type="protein sequence ID" value="RQP21168.1"/>
    <property type="molecule type" value="Genomic_DNA"/>
</dbReference>
<evidence type="ECO:0000259" key="1">
    <source>
        <dbReference type="Pfam" id="PF13683"/>
    </source>
</evidence>
<dbReference type="Proteomes" id="UP000267464">
    <property type="component" value="Unassembled WGS sequence"/>
</dbReference>